<proteinExistence type="predicted"/>
<reference evidence="1 2" key="1">
    <citation type="journal article" date="2021" name="Front. Genet.">
        <title>Chromosome-Level Genome Assembly Reveals Significant Gene Expansion in the Toll and IMD Signaling Pathways of Dendrolimus kikuchii.</title>
        <authorList>
            <person name="Zhou J."/>
            <person name="Wu P."/>
            <person name="Xiong Z."/>
            <person name="Liu N."/>
            <person name="Zhao N."/>
            <person name="Ji M."/>
            <person name="Qiu Y."/>
            <person name="Yang B."/>
        </authorList>
    </citation>
    <scope>NUCLEOTIDE SEQUENCE [LARGE SCALE GENOMIC DNA]</scope>
    <source>
        <strain evidence="1">Ann1</strain>
    </source>
</reference>
<name>A0ACC1CGS1_9NEOP</name>
<keyword evidence="2" id="KW-1185">Reference proteome</keyword>
<gene>
    <name evidence="1" type="ORF">K1T71_013482</name>
</gene>
<dbReference type="Proteomes" id="UP000824533">
    <property type="component" value="Linkage Group LG26"/>
</dbReference>
<protein>
    <submittedName>
        <fullName evidence="1">Uncharacterized protein</fullName>
    </submittedName>
</protein>
<evidence type="ECO:0000313" key="1">
    <source>
        <dbReference type="EMBL" id="KAJ0170710.1"/>
    </source>
</evidence>
<dbReference type="EMBL" id="CM034412">
    <property type="protein sequence ID" value="KAJ0170710.1"/>
    <property type="molecule type" value="Genomic_DNA"/>
</dbReference>
<accession>A0ACC1CGS1</accession>
<evidence type="ECO:0000313" key="2">
    <source>
        <dbReference type="Proteomes" id="UP000824533"/>
    </source>
</evidence>
<comment type="caution">
    <text evidence="1">The sequence shown here is derived from an EMBL/GenBank/DDBJ whole genome shotgun (WGS) entry which is preliminary data.</text>
</comment>
<organism evidence="1 2">
    <name type="scientific">Dendrolimus kikuchii</name>
    <dbReference type="NCBI Taxonomy" id="765133"/>
    <lineage>
        <taxon>Eukaryota</taxon>
        <taxon>Metazoa</taxon>
        <taxon>Ecdysozoa</taxon>
        <taxon>Arthropoda</taxon>
        <taxon>Hexapoda</taxon>
        <taxon>Insecta</taxon>
        <taxon>Pterygota</taxon>
        <taxon>Neoptera</taxon>
        <taxon>Endopterygota</taxon>
        <taxon>Lepidoptera</taxon>
        <taxon>Glossata</taxon>
        <taxon>Ditrysia</taxon>
        <taxon>Bombycoidea</taxon>
        <taxon>Lasiocampidae</taxon>
        <taxon>Dendrolimus</taxon>
    </lineage>
</organism>
<sequence>MNKYLVFFFNAYTFFINMSLSKLHKSGIITGHVDHFCFACDGHFESEEDAHAHTAMAEHQKNMETIAYFEKFAGENIRKVKCGYFCEHCNIFLKTSTKVAMHVQEMEHVNNKGYSQIKRQDGSVLVNDQVVEEKAWHSMTDDVCALCNTDYDDEGSHKKLPSHIINLVGSKLEFGPNGIVYRRVDSASIQCLTCNIVCALNLLEQHSESVAHKETIQKCLYQSPKNGENISDTTNESNTVETKTKVLEFVPRFQKNDINVNFLTETAFCKKCNETFQLDRSVIEEHISQHNGKNNGTSYPTDFDNKSHELYSKAKDNKANVGKDSANVDEDSANVDKDSAKVDKDSANVKAGTSSDTTETGTSDKSAEAKEANADLINFSKENHLTFNLSESNAYCRVCKVKIPSAMKSLSEHVNGRIHQKNVAYMSKSLEVVPKIPFDTFVKSDIGFTGLFHDDVVVNYKYCLPIASFHGLTTIEDFLGLRCNLCNVTLPLLNIKQHTHEESHREALRNTAVVTCLQDEFVREFRPGMYHCGYCNTLFQNWTEVQNHLSTSDHEECKSEAKKRVRIHMRELARFREQRRAEMFCLALMRHRFG</sequence>